<accession>A0A016UKG7</accession>
<organism evidence="1 2">
    <name type="scientific">Ancylostoma ceylanicum</name>
    <dbReference type="NCBI Taxonomy" id="53326"/>
    <lineage>
        <taxon>Eukaryota</taxon>
        <taxon>Metazoa</taxon>
        <taxon>Ecdysozoa</taxon>
        <taxon>Nematoda</taxon>
        <taxon>Chromadorea</taxon>
        <taxon>Rhabditida</taxon>
        <taxon>Rhabditina</taxon>
        <taxon>Rhabditomorpha</taxon>
        <taxon>Strongyloidea</taxon>
        <taxon>Ancylostomatidae</taxon>
        <taxon>Ancylostomatinae</taxon>
        <taxon>Ancylostoma</taxon>
    </lineage>
</organism>
<sequence>MIFRWDGAFQAHLWIWCWTNGRENKRNPVKALTSHTPNVLRQGSVPRRGVLGQRRRGSACSLWLPLPKNFAPPSRRLSAAVWSLLYVNLAHVGPFLALPSCC</sequence>
<reference evidence="2" key="1">
    <citation type="journal article" date="2015" name="Nat. Genet.">
        <title>The genome and transcriptome of the zoonotic hookworm Ancylostoma ceylanicum identify infection-specific gene families.</title>
        <authorList>
            <person name="Schwarz E.M."/>
            <person name="Hu Y."/>
            <person name="Antoshechkin I."/>
            <person name="Miller M.M."/>
            <person name="Sternberg P.W."/>
            <person name="Aroian R.V."/>
        </authorList>
    </citation>
    <scope>NUCLEOTIDE SEQUENCE</scope>
    <source>
        <strain evidence="2">HY135</strain>
    </source>
</reference>
<comment type="caution">
    <text evidence="1">The sequence shown here is derived from an EMBL/GenBank/DDBJ whole genome shotgun (WGS) entry which is preliminary data.</text>
</comment>
<protein>
    <submittedName>
        <fullName evidence="1">Uncharacterized protein</fullName>
    </submittedName>
</protein>
<evidence type="ECO:0000313" key="1">
    <source>
        <dbReference type="EMBL" id="EYC15690.1"/>
    </source>
</evidence>
<dbReference type="Proteomes" id="UP000024635">
    <property type="component" value="Unassembled WGS sequence"/>
</dbReference>
<dbReference type="AlphaFoldDB" id="A0A016UKG7"/>
<proteinExistence type="predicted"/>
<gene>
    <name evidence="1" type="primary">Acey_s0036.g3300</name>
    <name evidence="1" type="ORF">Y032_0036g3300</name>
</gene>
<keyword evidence="2" id="KW-1185">Reference proteome</keyword>
<evidence type="ECO:0000313" key="2">
    <source>
        <dbReference type="Proteomes" id="UP000024635"/>
    </source>
</evidence>
<name>A0A016UKG7_9BILA</name>
<dbReference type="EMBL" id="JARK01001372">
    <property type="protein sequence ID" value="EYC15690.1"/>
    <property type="molecule type" value="Genomic_DNA"/>
</dbReference>